<evidence type="ECO:0000313" key="2">
    <source>
        <dbReference type="Proteomes" id="UP000292235"/>
    </source>
</evidence>
<protein>
    <submittedName>
        <fullName evidence="1">Uncharacterized protein</fullName>
    </submittedName>
</protein>
<reference evidence="1 2" key="1">
    <citation type="submission" date="2019-02" db="EMBL/GenBank/DDBJ databases">
        <authorList>
            <person name="Khodamoradi S."/>
            <person name="Hahnke R.L."/>
            <person name="Kaempfer P."/>
            <person name="Schumann P."/>
            <person name="Rohde M."/>
            <person name="Steinert M."/>
            <person name="Luzhetskyy A."/>
            <person name="Wink J."/>
            <person name="Ruckert C."/>
        </authorList>
    </citation>
    <scope>NUCLEOTIDE SEQUENCE [LARGE SCALE GENOMIC DNA]</scope>
    <source>
        <strain evidence="1 2">M2</strain>
    </source>
</reference>
<dbReference type="AlphaFoldDB" id="A0A4P6Q4R2"/>
<organism evidence="1 2">
    <name type="scientific">Streptomonospora litoralis</name>
    <dbReference type="NCBI Taxonomy" id="2498135"/>
    <lineage>
        <taxon>Bacteria</taxon>
        <taxon>Bacillati</taxon>
        <taxon>Actinomycetota</taxon>
        <taxon>Actinomycetes</taxon>
        <taxon>Streptosporangiales</taxon>
        <taxon>Nocardiopsidaceae</taxon>
        <taxon>Streptomonospora</taxon>
    </lineage>
</organism>
<proteinExistence type="predicted"/>
<gene>
    <name evidence="1" type="ORF">EKD16_19410</name>
</gene>
<dbReference type="EMBL" id="CP036455">
    <property type="protein sequence ID" value="QBI55645.1"/>
    <property type="molecule type" value="Genomic_DNA"/>
</dbReference>
<dbReference type="Proteomes" id="UP000292235">
    <property type="component" value="Chromosome"/>
</dbReference>
<accession>A0A4P6Q4R2</accession>
<evidence type="ECO:0000313" key="1">
    <source>
        <dbReference type="EMBL" id="QBI55645.1"/>
    </source>
</evidence>
<dbReference type="KEGG" id="strr:EKD16_19410"/>
<sequence length="86" mass="8961">MSGLSIMCDSDIGNSDTTDIHLFDAGALTFAQLMGGACAVCHARWPRPRHRLGESPEGGELLGCEECAGFAADYSAGALEHALVAH</sequence>
<name>A0A4P6Q4R2_9ACTN</name>
<keyword evidence="2" id="KW-1185">Reference proteome</keyword>